<organism evidence="1 2">
    <name type="scientific">Streptomyces alboniger</name>
    <dbReference type="NCBI Taxonomy" id="132473"/>
    <lineage>
        <taxon>Bacteria</taxon>
        <taxon>Bacillati</taxon>
        <taxon>Actinomycetota</taxon>
        <taxon>Actinomycetes</taxon>
        <taxon>Kitasatosporales</taxon>
        <taxon>Streptomycetaceae</taxon>
        <taxon>Streptomyces</taxon>
        <taxon>Streptomyces aurantiacus group</taxon>
    </lineage>
</organism>
<accession>A0A5J6HU89</accession>
<evidence type="ECO:0000313" key="2">
    <source>
        <dbReference type="Proteomes" id="UP000326553"/>
    </source>
</evidence>
<dbReference type="EMBL" id="CP023695">
    <property type="protein sequence ID" value="QEV21871.1"/>
    <property type="molecule type" value="Genomic_DNA"/>
</dbReference>
<dbReference type="PANTHER" id="PTHR36891:SF1">
    <property type="entry name" value="OS01G0127400 PROTEIN"/>
    <property type="match status" value="1"/>
</dbReference>
<sequence>MLTIEHDTIVVPKTKAMLTWPAVVDLLAPRYGSQTIPVRLALTEQADGQLTFEVTGLRGAAPDTQRWGSLWDFQPRRPERTGRFVVLHVVPTGIRAEIGGFAGDATPATNLLASTCDYLLTHPNVVTASDLYWGKENVLYLEGNLLSRFLLGQIHLRPAQTRRLGVLIDKPHAPEYLDNVQNAIHACRTVGGLTIEQVWVSEQSLRAEVFYTPSGRALGNIAHMDHILEIALEAEHHVDALAITSEIDVSPKVRRAYYAGKRVANPWGGVEAVLTHAVTTMTGLPAAHAPMLTSHSDLVPPDGVVDPRDGAEVISTSFLCSVLRGLSAAPQPSPAGSPTLPGDTRLTPEDVGALVLPAGAVGGIPAFAALAQNIPLVLVRENNTVSSLRIEDILGAQGHGPAEVHLVDNYLEAAGLLTALRERLSVDALRRPVAVTQLSER</sequence>
<name>A0A5J6HU89_STRAD</name>
<proteinExistence type="predicted"/>
<dbReference type="OrthoDB" id="9773169at2"/>
<gene>
    <name evidence="1" type="ORF">CP975_34010</name>
</gene>
<dbReference type="InterPro" id="IPR021763">
    <property type="entry name" value="DUF3326"/>
</dbReference>
<protein>
    <submittedName>
        <fullName evidence="1">DUF3326 domain-containing protein</fullName>
    </submittedName>
</protein>
<dbReference type="RefSeq" id="WP_055534079.1">
    <property type="nucleotide sequence ID" value="NZ_CP023695.1"/>
</dbReference>
<dbReference type="PANTHER" id="PTHR36891">
    <property type="entry name" value="OS01G0127400 PROTEIN"/>
    <property type="match status" value="1"/>
</dbReference>
<evidence type="ECO:0000313" key="1">
    <source>
        <dbReference type="EMBL" id="QEV21871.1"/>
    </source>
</evidence>
<dbReference type="KEGG" id="salw:CP975_34010"/>
<dbReference type="Proteomes" id="UP000326553">
    <property type="component" value="Chromosome"/>
</dbReference>
<dbReference type="AlphaFoldDB" id="A0A5J6HU89"/>
<dbReference type="Pfam" id="PF11805">
    <property type="entry name" value="DUF3326"/>
    <property type="match status" value="1"/>
</dbReference>
<reference evidence="1 2" key="1">
    <citation type="submission" date="2017-09" db="EMBL/GenBank/DDBJ databases">
        <authorList>
            <person name="Lee N."/>
            <person name="Cho B.-K."/>
        </authorList>
    </citation>
    <scope>NUCLEOTIDE SEQUENCE [LARGE SCALE GENOMIC DNA]</scope>
    <source>
        <strain evidence="1 2">ATCC 12461</strain>
    </source>
</reference>
<keyword evidence="2" id="KW-1185">Reference proteome</keyword>